<evidence type="ECO:0000256" key="4">
    <source>
        <dbReference type="ARBA" id="ARBA00013189"/>
    </source>
</evidence>
<evidence type="ECO:0000256" key="3">
    <source>
        <dbReference type="ARBA" id="ARBA00004947"/>
    </source>
</evidence>
<evidence type="ECO:0000256" key="5">
    <source>
        <dbReference type="ARBA" id="ARBA00023027"/>
    </source>
</evidence>
<gene>
    <name evidence="10" type="ORF">MCOR_52429</name>
</gene>
<accession>A0A6J8EJU5</accession>
<evidence type="ECO:0000256" key="2">
    <source>
        <dbReference type="ARBA" id="ARBA00001911"/>
    </source>
</evidence>
<keyword evidence="6" id="KW-0119">Carbohydrate metabolism</keyword>
<protein>
    <recommendedName>
        <fullName evidence="4">UDP-glucose 4-epimerase</fullName>
        <ecNumber evidence="4">5.1.3.2</ecNumber>
    </recommendedName>
</protein>
<dbReference type="InterPro" id="IPR036291">
    <property type="entry name" value="NAD(P)-bd_dom_sf"/>
</dbReference>
<keyword evidence="11" id="KW-1185">Reference proteome</keyword>
<dbReference type="PANTHER" id="PTHR43725:SF47">
    <property type="entry name" value="UDP-GLUCOSE 4-EPIMERASE"/>
    <property type="match status" value="1"/>
</dbReference>
<dbReference type="EMBL" id="CACVKT020009075">
    <property type="protein sequence ID" value="CAC5420176.1"/>
    <property type="molecule type" value="Genomic_DNA"/>
</dbReference>
<reference evidence="10 11" key="1">
    <citation type="submission" date="2020-06" db="EMBL/GenBank/DDBJ databases">
        <authorList>
            <person name="Li R."/>
            <person name="Bekaert M."/>
        </authorList>
    </citation>
    <scope>NUCLEOTIDE SEQUENCE [LARGE SCALE GENOMIC DNA]</scope>
    <source>
        <strain evidence="11">wild</strain>
    </source>
</reference>
<evidence type="ECO:0000256" key="1">
    <source>
        <dbReference type="ARBA" id="ARBA00000083"/>
    </source>
</evidence>
<evidence type="ECO:0000256" key="8">
    <source>
        <dbReference type="SAM" id="MobiDB-lite"/>
    </source>
</evidence>
<dbReference type="PANTHER" id="PTHR43725">
    <property type="entry name" value="UDP-GLUCOSE 4-EPIMERASE"/>
    <property type="match status" value="1"/>
</dbReference>
<dbReference type="GO" id="GO:0003978">
    <property type="term" value="F:UDP-glucose 4-epimerase activity"/>
    <property type="evidence" value="ECO:0007669"/>
    <property type="project" value="UniProtKB-EC"/>
</dbReference>
<feature type="region of interest" description="Disordered" evidence="8">
    <location>
        <begin position="280"/>
        <end position="304"/>
    </location>
</feature>
<evidence type="ECO:0000256" key="6">
    <source>
        <dbReference type="ARBA" id="ARBA00023144"/>
    </source>
</evidence>
<dbReference type="OrthoDB" id="6323588at2759"/>
<dbReference type="Gene3D" id="3.40.50.720">
    <property type="entry name" value="NAD(P)-binding Rossmann-like Domain"/>
    <property type="match status" value="2"/>
</dbReference>
<feature type="domain" description="NAD-dependent epimerase/dehydratase" evidence="9">
    <location>
        <begin position="6"/>
        <end position="146"/>
    </location>
</feature>
<dbReference type="EC" id="5.1.3.2" evidence="4"/>
<evidence type="ECO:0000313" key="11">
    <source>
        <dbReference type="Proteomes" id="UP000507470"/>
    </source>
</evidence>
<dbReference type="Proteomes" id="UP000507470">
    <property type="component" value="Unassembled WGS sequence"/>
</dbReference>
<dbReference type="GO" id="GO:0033499">
    <property type="term" value="P:galactose catabolic process via UDP-galactose, Leloir pathway"/>
    <property type="evidence" value="ECO:0007669"/>
    <property type="project" value="TreeGrafter"/>
</dbReference>
<keyword evidence="5" id="KW-0520">NAD</keyword>
<comment type="cofactor">
    <cofactor evidence="2">
        <name>NAD(+)</name>
        <dbReference type="ChEBI" id="CHEBI:57540"/>
    </cofactor>
</comment>
<dbReference type="AlphaFoldDB" id="A0A6J8EJU5"/>
<proteinExistence type="predicted"/>
<sequence length="304" mass="33666">MASGCILVTGGAGFVGTHSVIELVNAGYSVVVVDNFINANHGSVKRVEKICGTSIPIYNVDLFCRKALNEWKDMWNNVKRVEEICGTSIPIYNVDLTNKSALEDIFEKYEFTSVIHFAGLKNVGESCELPLLYYNINVGGAINLLEKEIQSVDTIDFEKLLIDEKETGEQASLIMFPSGTLLLLSVEVWNLINNKKERRICDLIICKTTIETPVGSDDVHEDMFVNSPGNPFICKTINCMTISIDHVVKELYLNSQINVKSNQISISELLYEELIGKPQDKNSSGDKQDEDINAVMGITQSSGT</sequence>
<evidence type="ECO:0000313" key="10">
    <source>
        <dbReference type="EMBL" id="CAC5420176.1"/>
    </source>
</evidence>
<dbReference type="InterPro" id="IPR001509">
    <property type="entry name" value="Epimerase_deHydtase"/>
</dbReference>
<dbReference type="GO" id="GO:0005829">
    <property type="term" value="C:cytosol"/>
    <property type="evidence" value="ECO:0007669"/>
    <property type="project" value="TreeGrafter"/>
</dbReference>
<keyword evidence="7 10" id="KW-0413">Isomerase</keyword>
<dbReference type="SUPFAM" id="SSF51735">
    <property type="entry name" value="NAD(P)-binding Rossmann-fold domains"/>
    <property type="match status" value="1"/>
</dbReference>
<organism evidence="10 11">
    <name type="scientific">Mytilus coruscus</name>
    <name type="common">Sea mussel</name>
    <dbReference type="NCBI Taxonomy" id="42192"/>
    <lineage>
        <taxon>Eukaryota</taxon>
        <taxon>Metazoa</taxon>
        <taxon>Spiralia</taxon>
        <taxon>Lophotrochozoa</taxon>
        <taxon>Mollusca</taxon>
        <taxon>Bivalvia</taxon>
        <taxon>Autobranchia</taxon>
        <taxon>Pteriomorphia</taxon>
        <taxon>Mytilida</taxon>
        <taxon>Mytiloidea</taxon>
        <taxon>Mytilidae</taxon>
        <taxon>Mytilinae</taxon>
        <taxon>Mytilus</taxon>
    </lineage>
</organism>
<dbReference type="Pfam" id="PF01370">
    <property type="entry name" value="Epimerase"/>
    <property type="match status" value="1"/>
</dbReference>
<comment type="catalytic activity">
    <reaction evidence="1">
        <text>UDP-alpha-D-glucose = UDP-alpha-D-galactose</text>
        <dbReference type="Rhea" id="RHEA:22168"/>
        <dbReference type="ChEBI" id="CHEBI:58885"/>
        <dbReference type="ChEBI" id="CHEBI:66914"/>
        <dbReference type="EC" id="5.1.3.2"/>
    </reaction>
</comment>
<evidence type="ECO:0000259" key="9">
    <source>
        <dbReference type="Pfam" id="PF01370"/>
    </source>
</evidence>
<keyword evidence="6" id="KW-0299">Galactose metabolism</keyword>
<evidence type="ECO:0000256" key="7">
    <source>
        <dbReference type="ARBA" id="ARBA00023235"/>
    </source>
</evidence>
<name>A0A6J8EJU5_MYTCO</name>
<comment type="pathway">
    <text evidence="3">Carbohydrate metabolism; galactose metabolism.</text>
</comment>